<keyword evidence="2" id="KW-1185">Reference proteome</keyword>
<sequence>MACGQRETITVTHWGVCWKWIFPYPCKKTINVIRYRYDFRPWREKFSWSPFRRSYEGCCGGALFAWSYWTWSPFGTVSGPWVDTTLTYFADSTIGSVENCPFNNGAIG</sequence>
<organism evidence="1 2">
    <name type="scientific">Methylocapsa palsarum</name>
    <dbReference type="NCBI Taxonomy" id="1612308"/>
    <lineage>
        <taxon>Bacteria</taxon>
        <taxon>Pseudomonadati</taxon>
        <taxon>Pseudomonadota</taxon>
        <taxon>Alphaproteobacteria</taxon>
        <taxon>Hyphomicrobiales</taxon>
        <taxon>Beijerinckiaceae</taxon>
        <taxon>Methylocapsa</taxon>
    </lineage>
</organism>
<dbReference type="Proteomes" id="UP000198755">
    <property type="component" value="Unassembled WGS sequence"/>
</dbReference>
<proteinExistence type="predicted"/>
<protein>
    <submittedName>
        <fullName evidence="1">Uncharacterized protein</fullName>
    </submittedName>
</protein>
<accession>A0A1I3W2P7</accession>
<evidence type="ECO:0000313" key="2">
    <source>
        <dbReference type="Proteomes" id="UP000198755"/>
    </source>
</evidence>
<gene>
    <name evidence="1" type="ORF">SAMN05444581_101248</name>
</gene>
<name>A0A1I3W2P7_9HYPH</name>
<dbReference type="EMBL" id="FOSN01000001">
    <property type="protein sequence ID" value="SFK00917.1"/>
    <property type="molecule type" value="Genomic_DNA"/>
</dbReference>
<reference evidence="1 2" key="1">
    <citation type="submission" date="2016-10" db="EMBL/GenBank/DDBJ databases">
        <authorList>
            <person name="de Groot N.N."/>
        </authorList>
    </citation>
    <scope>NUCLEOTIDE SEQUENCE [LARGE SCALE GENOMIC DNA]</scope>
    <source>
        <strain evidence="1 2">NE2</strain>
    </source>
</reference>
<evidence type="ECO:0000313" key="1">
    <source>
        <dbReference type="EMBL" id="SFK00917.1"/>
    </source>
</evidence>
<dbReference type="AlphaFoldDB" id="A0A1I3W2P7"/>